<dbReference type="EMBL" id="CP060717">
    <property type="protein sequence ID" value="QNN65707.1"/>
    <property type="molecule type" value="Genomic_DNA"/>
</dbReference>
<dbReference type="RefSeq" id="WP_187542692.1">
    <property type="nucleotide sequence ID" value="NZ_CP060717.1"/>
</dbReference>
<dbReference type="InterPro" id="IPR011990">
    <property type="entry name" value="TPR-like_helical_dom_sf"/>
</dbReference>
<accession>A0A7G9SCY2</accession>
<proteinExistence type="predicted"/>
<keyword evidence="2" id="KW-1185">Reference proteome</keyword>
<dbReference type="Gene3D" id="1.25.40.10">
    <property type="entry name" value="Tetratricopeptide repeat domain"/>
    <property type="match status" value="1"/>
</dbReference>
<dbReference type="Proteomes" id="UP000515955">
    <property type="component" value="Chromosome"/>
</dbReference>
<gene>
    <name evidence="1" type="ORF">H9L12_03875</name>
</gene>
<dbReference type="KEGG" id="srhi:H9L12_03875"/>
<evidence type="ECO:0000313" key="1">
    <source>
        <dbReference type="EMBL" id="QNN65707.1"/>
    </source>
</evidence>
<dbReference type="SUPFAM" id="SSF48452">
    <property type="entry name" value="TPR-like"/>
    <property type="match status" value="1"/>
</dbReference>
<name>A0A7G9SCY2_9SPHN</name>
<dbReference type="AlphaFoldDB" id="A0A7G9SCY2"/>
<dbReference type="Pfam" id="PF14559">
    <property type="entry name" value="TPR_19"/>
    <property type="match status" value="1"/>
</dbReference>
<reference evidence="1 2" key="1">
    <citation type="submission" date="2020-08" db="EMBL/GenBank/DDBJ databases">
        <title>Genome sequence of Sphingomonas rhizophila KACC 19189T.</title>
        <authorList>
            <person name="Hyun D.-W."/>
            <person name="Bae J.-W."/>
        </authorList>
    </citation>
    <scope>NUCLEOTIDE SEQUENCE [LARGE SCALE GENOMIC DNA]</scope>
    <source>
        <strain evidence="1 2">KACC 19189</strain>
    </source>
</reference>
<evidence type="ECO:0000313" key="2">
    <source>
        <dbReference type="Proteomes" id="UP000515955"/>
    </source>
</evidence>
<organism evidence="1 2">
    <name type="scientific">Sphingomonas rhizophila</name>
    <dbReference type="NCBI Taxonomy" id="2071607"/>
    <lineage>
        <taxon>Bacteria</taxon>
        <taxon>Pseudomonadati</taxon>
        <taxon>Pseudomonadota</taxon>
        <taxon>Alphaproteobacteria</taxon>
        <taxon>Sphingomonadales</taxon>
        <taxon>Sphingomonadaceae</taxon>
        <taxon>Sphingomonas</taxon>
    </lineage>
</organism>
<sequence length="339" mass="36092">MAMIGAAAAQGKAPPEAALTLLDHVARSSPLAPEPYLVRGATQQAAGNFAAAEDAFEAARLRDPRNGAARFFLAQRYLSSGRADQGIDELAAFSRVVPEAGEAVIGLLGDFARQPGAARPVARFLRMRPSYEAGVMDRLLPDLANTDAMLAIARAMPRSSPPPPWQGSLVTRLLAAGDYARARLAWRQFTGRDAGTFLFNPGFAPLDAPPPFNWTLASNEAGMVDARPEGGIDFIFYGRSENVFASQTLLLPPGRYRLTIPVTIEKQGGASRWDIFCNNVPTPILNLPLAVDTGSAASATFVVPRDCPVQALSLRGIPDETGAGFRGKLGPLKLEKVPS</sequence>
<protein>
    <submittedName>
        <fullName evidence="1">Uncharacterized protein</fullName>
    </submittedName>
</protein>